<evidence type="ECO:0000256" key="1">
    <source>
        <dbReference type="ARBA" id="ARBA00009913"/>
    </source>
</evidence>
<dbReference type="InterPro" id="IPR006118">
    <property type="entry name" value="Recombinase_CS"/>
</dbReference>
<feature type="domain" description="Resolvase/invertase-type recombinase catalytic" evidence="6">
    <location>
        <begin position="1"/>
        <end position="143"/>
    </location>
</feature>
<sequence>MKIGYVRVSAADQNVARQIKAMQEEGVEKIYIDKQSGKDFNRPEYKKMISSLKHGDVLVLHSIDRLGRNYEEILEQWRIITKEIKADVIVQDMPLLNTTISRDLDGTFIADLVLQILSYVSAKERDNIKRRQREGIAIAKTQGKYKGGKSKRIDEQLFTENLVRYRNGEITKFQFAVNIGVSRPTLDKIIKEREEANND</sequence>
<dbReference type="GO" id="GO:0015074">
    <property type="term" value="P:DNA integration"/>
    <property type="evidence" value="ECO:0007669"/>
    <property type="project" value="UniProtKB-KW"/>
</dbReference>
<keyword evidence="4" id="KW-0233">DNA recombination</keyword>
<evidence type="ECO:0000256" key="2">
    <source>
        <dbReference type="ARBA" id="ARBA00022908"/>
    </source>
</evidence>
<accession>C0CM35</accession>
<dbReference type="CDD" id="cd03768">
    <property type="entry name" value="SR_ResInv"/>
    <property type="match status" value="1"/>
</dbReference>
<comment type="caution">
    <text evidence="7">The sequence shown here is derived from an EMBL/GenBank/DDBJ whole genome shotgun (WGS) entry which is preliminary data.</text>
</comment>
<dbReference type="PROSITE" id="PS51736">
    <property type="entry name" value="RECOMBINASES_3"/>
    <property type="match status" value="1"/>
</dbReference>
<dbReference type="GeneID" id="86822349"/>
<keyword evidence="2" id="KW-0229">DNA integration</keyword>
<dbReference type="RefSeq" id="WP_005948807.1">
    <property type="nucleotide sequence ID" value="NZ_CP136423.1"/>
</dbReference>
<dbReference type="GO" id="GO:0003677">
    <property type="term" value="F:DNA binding"/>
    <property type="evidence" value="ECO:0007669"/>
    <property type="project" value="UniProtKB-KW"/>
</dbReference>
<proteinExistence type="inferred from homology"/>
<dbReference type="PANTHER" id="PTHR30461:SF26">
    <property type="entry name" value="RESOLVASE HOMOLOG YNEB"/>
    <property type="match status" value="1"/>
</dbReference>
<gene>
    <name evidence="7" type="ORF">RUMHYD_01910</name>
</gene>
<dbReference type="InterPro" id="IPR036162">
    <property type="entry name" value="Resolvase-like_N_sf"/>
</dbReference>
<dbReference type="eggNOG" id="COG1961">
    <property type="taxonomic scope" value="Bacteria"/>
</dbReference>
<evidence type="ECO:0000313" key="8">
    <source>
        <dbReference type="Proteomes" id="UP000003100"/>
    </source>
</evidence>
<organism evidence="7 8">
    <name type="scientific">Blautia hydrogenotrophica (strain DSM 10507 / JCM 14656 / S5a33)</name>
    <name type="common">Ruminococcus hydrogenotrophicus</name>
    <dbReference type="NCBI Taxonomy" id="476272"/>
    <lineage>
        <taxon>Bacteria</taxon>
        <taxon>Bacillati</taxon>
        <taxon>Bacillota</taxon>
        <taxon>Clostridia</taxon>
        <taxon>Lachnospirales</taxon>
        <taxon>Lachnospiraceae</taxon>
        <taxon>Blautia</taxon>
    </lineage>
</organism>
<dbReference type="Proteomes" id="UP000003100">
    <property type="component" value="Unassembled WGS sequence"/>
</dbReference>
<comment type="similarity">
    <text evidence="1">Belongs to the site-specific recombinase resolvase family.</text>
</comment>
<dbReference type="HOGENOM" id="CLU_010686_5_1_9"/>
<reference evidence="7 8" key="1">
    <citation type="submission" date="2009-01" db="EMBL/GenBank/DDBJ databases">
        <authorList>
            <person name="Fulton L."/>
            <person name="Clifton S."/>
            <person name="Fulton B."/>
            <person name="Xu J."/>
            <person name="Minx P."/>
            <person name="Pepin K.H."/>
            <person name="Johnson M."/>
            <person name="Bhonagiri V."/>
            <person name="Nash W.E."/>
            <person name="Mardis E.R."/>
            <person name="Wilson R.K."/>
        </authorList>
    </citation>
    <scope>NUCLEOTIDE SEQUENCE [LARGE SCALE GENOMIC DNA]</scope>
    <source>
        <strain evidence="8">DSM 10507 / JCM 14656 / S5a33</strain>
    </source>
</reference>
<dbReference type="SMART" id="SM00857">
    <property type="entry name" value="Resolvase"/>
    <property type="match status" value="1"/>
</dbReference>
<dbReference type="EMBL" id="ACBZ01000101">
    <property type="protein sequence ID" value="EEG49105.1"/>
    <property type="molecule type" value="Genomic_DNA"/>
</dbReference>
<feature type="active site" description="O-(5'-phospho-DNA)-serine intermediate" evidence="5">
    <location>
        <position position="9"/>
    </location>
</feature>
<dbReference type="PANTHER" id="PTHR30461">
    <property type="entry name" value="DNA-INVERTASE FROM LAMBDOID PROPHAGE"/>
    <property type="match status" value="1"/>
</dbReference>
<dbReference type="SUPFAM" id="SSF53041">
    <property type="entry name" value="Resolvase-like"/>
    <property type="match status" value="1"/>
</dbReference>
<evidence type="ECO:0000256" key="5">
    <source>
        <dbReference type="PIRSR" id="PIRSR606118-50"/>
    </source>
</evidence>
<dbReference type="InterPro" id="IPR006119">
    <property type="entry name" value="Resolv_N"/>
</dbReference>
<dbReference type="InterPro" id="IPR050639">
    <property type="entry name" value="SSR_resolvase"/>
</dbReference>
<name>C0CM35_BLAHS</name>
<dbReference type="PATRIC" id="fig|476272.21.peg.1954"/>
<evidence type="ECO:0000259" key="6">
    <source>
        <dbReference type="PROSITE" id="PS51736"/>
    </source>
</evidence>
<dbReference type="PROSITE" id="PS00398">
    <property type="entry name" value="RECOMBINASES_2"/>
    <property type="match status" value="1"/>
</dbReference>
<dbReference type="Pfam" id="PF00239">
    <property type="entry name" value="Resolvase"/>
    <property type="match status" value="1"/>
</dbReference>
<protein>
    <recommendedName>
        <fullName evidence="6">Resolvase/invertase-type recombinase catalytic domain-containing protein</fullName>
    </recommendedName>
</protein>
<keyword evidence="8" id="KW-1185">Reference proteome</keyword>
<reference evidence="7 8" key="2">
    <citation type="submission" date="2009-02" db="EMBL/GenBank/DDBJ databases">
        <title>Draft genome sequence of Blautia hydrogenotrophica DSM 10507 (Ruminococcus hydrogenotrophicus DSM 10507).</title>
        <authorList>
            <person name="Sudarsanam P."/>
            <person name="Ley R."/>
            <person name="Guruge J."/>
            <person name="Turnbaugh P.J."/>
            <person name="Mahowald M."/>
            <person name="Liep D."/>
            <person name="Gordon J."/>
        </authorList>
    </citation>
    <scope>NUCLEOTIDE SEQUENCE [LARGE SCALE GENOMIC DNA]</scope>
    <source>
        <strain evidence="8">DSM 10507 / JCM 14656 / S5a33</strain>
    </source>
</reference>
<dbReference type="GO" id="GO:0000150">
    <property type="term" value="F:DNA strand exchange activity"/>
    <property type="evidence" value="ECO:0007669"/>
    <property type="project" value="InterPro"/>
</dbReference>
<evidence type="ECO:0000313" key="7">
    <source>
        <dbReference type="EMBL" id="EEG49105.1"/>
    </source>
</evidence>
<dbReference type="Gene3D" id="3.40.50.1390">
    <property type="entry name" value="Resolvase, N-terminal catalytic domain"/>
    <property type="match status" value="1"/>
</dbReference>
<evidence type="ECO:0000256" key="4">
    <source>
        <dbReference type="ARBA" id="ARBA00023172"/>
    </source>
</evidence>
<dbReference type="AlphaFoldDB" id="C0CM35"/>
<evidence type="ECO:0000256" key="3">
    <source>
        <dbReference type="ARBA" id="ARBA00023125"/>
    </source>
</evidence>
<keyword evidence="3" id="KW-0238">DNA-binding</keyword>